<dbReference type="SUPFAM" id="SSF56935">
    <property type="entry name" value="Porins"/>
    <property type="match status" value="1"/>
</dbReference>
<gene>
    <name evidence="1" type="ORF">GCL57_13475</name>
</gene>
<reference evidence="1 2" key="1">
    <citation type="submission" date="2019-10" db="EMBL/GenBank/DDBJ databases">
        <title>New genus of Silvanigrellaceae.</title>
        <authorList>
            <person name="Pitt A."/>
            <person name="Hahn M.W."/>
        </authorList>
    </citation>
    <scope>NUCLEOTIDE SEQUENCE [LARGE SCALE GENOMIC DNA]</scope>
    <source>
        <strain evidence="1 2">33A1-SZDP</strain>
    </source>
</reference>
<dbReference type="GO" id="GO:0034219">
    <property type="term" value="P:carbohydrate transmembrane transport"/>
    <property type="evidence" value="ECO:0007669"/>
    <property type="project" value="InterPro"/>
</dbReference>
<dbReference type="Proteomes" id="UP000442694">
    <property type="component" value="Unassembled WGS sequence"/>
</dbReference>
<dbReference type="GO" id="GO:0016020">
    <property type="term" value="C:membrane"/>
    <property type="evidence" value="ECO:0007669"/>
    <property type="project" value="InterPro"/>
</dbReference>
<keyword evidence="2" id="KW-1185">Reference proteome</keyword>
<name>A0A833N2E8_9BACT</name>
<dbReference type="AlphaFoldDB" id="A0A833N2E8"/>
<dbReference type="EMBL" id="WFLN01000010">
    <property type="protein sequence ID" value="KAB8028057.1"/>
    <property type="molecule type" value="Genomic_DNA"/>
</dbReference>
<evidence type="ECO:0000313" key="1">
    <source>
        <dbReference type="EMBL" id="KAB8028057.1"/>
    </source>
</evidence>
<protein>
    <submittedName>
        <fullName evidence="1">Uncharacterized protein</fullName>
    </submittedName>
</protein>
<evidence type="ECO:0000313" key="2">
    <source>
        <dbReference type="Proteomes" id="UP000442694"/>
    </source>
</evidence>
<organism evidence="1 2">
    <name type="scientific">Fluviispira multicolorata</name>
    <dbReference type="NCBI Taxonomy" id="2654512"/>
    <lineage>
        <taxon>Bacteria</taxon>
        <taxon>Pseudomonadati</taxon>
        <taxon>Bdellovibrionota</taxon>
        <taxon>Oligoflexia</taxon>
        <taxon>Silvanigrellales</taxon>
        <taxon>Silvanigrellaceae</taxon>
        <taxon>Fluviispira</taxon>
    </lineage>
</organism>
<comment type="caution">
    <text evidence="1">The sequence shown here is derived from an EMBL/GenBank/DDBJ whole genome shotgun (WGS) entry which is preliminary data.</text>
</comment>
<dbReference type="Gene3D" id="2.40.170.10">
    <property type="entry name" value="Porin, LamB type"/>
    <property type="match status" value="1"/>
</dbReference>
<accession>A0A833N2E8</accession>
<dbReference type="GO" id="GO:0015288">
    <property type="term" value="F:porin activity"/>
    <property type="evidence" value="ECO:0007669"/>
    <property type="project" value="InterPro"/>
</dbReference>
<sequence>MYFVIKCFQKGLFSLNKSIGIGIFIFINVINTYKIGAEEKYVISNSWEMGLGLKLKGNLRTAGNTFELSNEPNQNSENQASSSSAFSPNLISGKFSIDFVDWVSLKLRMDYYWDKQVIYNLFPKYYEENTVHVRDLYLLFPNLAKTSSFWLGRRTYEFDNIYLFQIENPFNQIELQGLGFENEVFQASVSLNKETVFTTAKDQSGNQILDSSGKAKLFSEDDYVFTAFFSGKFLLSEGKIFQPILSLRYYQEFADKNVSSDGSKKDTVANSSSFIVGGIFLRPLTDGIKGHTSVWFQSLPADKAAQPNNNTGSSSYIGQGRIPPNYPQNTIGILDSSEFYFTPYGGILTAFILTNNTYASELPVLRVADDKKSLESDGRRMSRSTNRLSVDIQPVYFFTRNWQMGLDISFVYASQKLIATDANSFVVTPILKYSFDEKLSTNKYFFVSCSYGFYDWKIKTLQDETQTDILFTTQSGINITF</sequence>
<dbReference type="RefSeq" id="WP_152213879.1">
    <property type="nucleotide sequence ID" value="NZ_WFLN01000010.1"/>
</dbReference>
<proteinExistence type="predicted"/>
<dbReference type="InterPro" id="IPR036998">
    <property type="entry name" value="Porin_LamB_sf"/>
</dbReference>